<dbReference type="EMBL" id="CP036274">
    <property type="protein sequence ID" value="QDU28288.1"/>
    <property type="molecule type" value="Genomic_DNA"/>
</dbReference>
<gene>
    <name evidence="1" type="ORF">ETAA8_33880</name>
</gene>
<evidence type="ECO:0000313" key="2">
    <source>
        <dbReference type="Proteomes" id="UP000315017"/>
    </source>
</evidence>
<accession>A0A517YDH7</accession>
<keyword evidence="2" id="KW-1185">Reference proteome</keyword>
<evidence type="ECO:0000313" key="1">
    <source>
        <dbReference type="EMBL" id="QDU28288.1"/>
    </source>
</evidence>
<dbReference type="KEGG" id="aagg:ETAA8_33880"/>
<name>A0A517YDH7_9BACT</name>
<proteinExistence type="predicted"/>
<dbReference type="Proteomes" id="UP000315017">
    <property type="component" value="Chromosome"/>
</dbReference>
<organism evidence="1 2">
    <name type="scientific">Anatilimnocola aggregata</name>
    <dbReference type="NCBI Taxonomy" id="2528021"/>
    <lineage>
        <taxon>Bacteria</taxon>
        <taxon>Pseudomonadati</taxon>
        <taxon>Planctomycetota</taxon>
        <taxon>Planctomycetia</taxon>
        <taxon>Pirellulales</taxon>
        <taxon>Pirellulaceae</taxon>
        <taxon>Anatilimnocola</taxon>
    </lineage>
</organism>
<sequence>MYGVRNFQLRESRSLATQAVTFARHSFCFCARSGKGNRHSKHVLNNKTCGGMNVYFSEVSITKKLVDLITCDALEFNRFEWQ</sequence>
<protein>
    <submittedName>
        <fullName evidence="1">Uncharacterized protein</fullName>
    </submittedName>
</protein>
<reference evidence="1 2" key="1">
    <citation type="submission" date="2019-02" db="EMBL/GenBank/DDBJ databases">
        <title>Deep-cultivation of Planctomycetes and their phenomic and genomic characterization uncovers novel biology.</title>
        <authorList>
            <person name="Wiegand S."/>
            <person name="Jogler M."/>
            <person name="Boedeker C."/>
            <person name="Pinto D."/>
            <person name="Vollmers J."/>
            <person name="Rivas-Marin E."/>
            <person name="Kohn T."/>
            <person name="Peeters S.H."/>
            <person name="Heuer A."/>
            <person name="Rast P."/>
            <person name="Oberbeckmann S."/>
            <person name="Bunk B."/>
            <person name="Jeske O."/>
            <person name="Meyerdierks A."/>
            <person name="Storesund J.E."/>
            <person name="Kallscheuer N."/>
            <person name="Luecker S."/>
            <person name="Lage O.M."/>
            <person name="Pohl T."/>
            <person name="Merkel B.J."/>
            <person name="Hornburger P."/>
            <person name="Mueller R.-W."/>
            <person name="Bruemmer F."/>
            <person name="Labrenz M."/>
            <person name="Spormann A.M."/>
            <person name="Op den Camp H."/>
            <person name="Overmann J."/>
            <person name="Amann R."/>
            <person name="Jetten M.S.M."/>
            <person name="Mascher T."/>
            <person name="Medema M.H."/>
            <person name="Devos D.P."/>
            <person name="Kaster A.-K."/>
            <person name="Ovreas L."/>
            <person name="Rohde M."/>
            <person name="Galperin M.Y."/>
            <person name="Jogler C."/>
        </authorList>
    </citation>
    <scope>NUCLEOTIDE SEQUENCE [LARGE SCALE GENOMIC DNA]</scope>
    <source>
        <strain evidence="1 2">ETA_A8</strain>
    </source>
</reference>
<dbReference type="AlphaFoldDB" id="A0A517YDH7"/>